<keyword evidence="3" id="KW-1185">Reference proteome</keyword>
<dbReference type="EMBL" id="CP000885">
    <property type="protein sequence ID" value="ABX43090.1"/>
    <property type="molecule type" value="Genomic_DNA"/>
</dbReference>
<dbReference type="PANTHER" id="PTHR12110">
    <property type="entry name" value="HYDROXYPYRUVATE ISOMERASE"/>
    <property type="match status" value="1"/>
</dbReference>
<dbReference type="GO" id="GO:0016853">
    <property type="term" value="F:isomerase activity"/>
    <property type="evidence" value="ECO:0007669"/>
    <property type="project" value="UniProtKB-KW"/>
</dbReference>
<dbReference type="InterPro" id="IPR036237">
    <property type="entry name" value="Xyl_isomerase-like_sf"/>
</dbReference>
<dbReference type="eggNOG" id="COG1082">
    <property type="taxonomic scope" value="Bacteria"/>
</dbReference>
<accession>A9KNH3</accession>
<dbReference type="InterPro" id="IPR013022">
    <property type="entry name" value="Xyl_isomerase-like_TIM-brl"/>
</dbReference>
<organism evidence="2 3">
    <name type="scientific">Lachnoclostridium phytofermentans (strain ATCC 700394 / DSM 18823 / ISDg)</name>
    <name type="common">Clostridium phytofermentans</name>
    <dbReference type="NCBI Taxonomy" id="357809"/>
    <lineage>
        <taxon>Bacteria</taxon>
        <taxon>Bacillati</taxon>
        <taxon>Bacillota</taxon>
        <taxon>Clostridia</taxon>
        <taxon>Lachnospirales</taxon>
        <taxon>Lachnospiraceae</taxon>
    </lineage>
</organism>
<name>A9KNH3_LACP7</name>
<evidence type="ECO:0000259" key="1">
    <source>
        <dbReference type="Pfam" id="PF01261"/>
    </source>
</evidence>
<evidence type="ECO:0000313" key="3">
    <source>
        <dbReference type="Proteomes" id="UP000000370"/>
    </source>
</evidence>
<dbReference type="SUPFAM" id="SSF51658">
    <property type="entry name" value="Xylose isomerase-like"/>
    <property type="match status" value="1"/>
</dbReference>
<feature type="domain" description="Xylose isomerase-like TIM barrel" evidence="1">
    <location>
        <begin position="22"/>
        <end position="276"/>
    </location>
</feature>
<dbReference type="HOGENOM" id="CLU_080433_1_0_9"/>
<dbReference type="Pfam" id="PF01261">
    <property type="entry name" value="AP_endonuc_2"/>
    <property type="match status" value="1"/>
</dbReference>
<dbReference type="RefSeq" id="WP_012200741.1">
    <property type="nucleotide sequence ID" value="NC_010001.1"/>
</dbReference>
<keyword evidence="2" id="KW-0413">Isomerase</keyword>
<sequence length="281" mass="31633">MLRLGIRGHDMEKAPFDNLVENIADKGFCCTQLALKKAIDAFNVNREAMTSGMALYMKEVFAKNQVQVAVLGCYLNLGHPDKLQLREIQKNYEAHIRFASLLGCGMVGTETGAVNEEYAYEPANHSEEALDIFINNLRPVVEYAEKMGVIVGIEPVYKHIMCDITRTRKVLDAINSPNLRVIFDAVNVMSIDNYKNQDEIIEEAFELIGEEIDVLHIKDFIVEDGNIVSRPLAVGEGLLNLPLIMKLAKEKKPMIHMLLEDSVPENALASRDYIKKCYEEA</sequence>
<dbReference type="AlphaFoldDB" id="A9KNH3"/>
<proteinExistence type="predicted"/>
<dbReference type="PANTHER" id="PTHR12110:SF21">
    <property type="entry name" value="XYLOSE ISOMERASE-LIKE TIM BARREL DOMAIN-CONTAINING PROTEIN"/>
    <property type="match status" value="1"/>
</dbReference>
<dbReference type="Gene3D" id="3.20.20.150">
    <property type="entry name" value="Divalent-metal-dependent TIM barrel enzymes"/>
    <property type="match status" value="1"/>
</dbReference>
<gene>
    <name evidence="2" type="ordered locus">Cphy_2729</name>
</gene>
<reference evidence="3" key="1">
    <citation type="submission" date="2007-11" db="EMBL/GenBank/DDBJ databases">
        <title>Complete genome sequence of Clostridium phytofermentans ISDg.</title>
        <authorList>
            <person name="Leschine S.B."/>
            <person name="Warnick T.A."/>
            <person name="Blanchard J.L."/>
            <person name="Schnell D.J."/>
            <person name="Petit E.L."/>
            <person name="LaTouf W.G."/>
            <person name="Copeland A."/>
            <person name="Lucas S."/>
            <person name="Lapidus A."/>
            <person name="Barry K."/>
            <person name="Glavina del Rio T."/>
            <person name="Dalin E."/>
            <person name="Tice H."/>
            <person name="Pitluck S."/>
            <person name="Kiss H."/>
            <person name="Brettin T."/>
            <person name="Bruce D."/>
            <person name="Detter J.C."/>
            <person name="Han C."/>
            <person name="Kuske C."/>
            <person name="Schmutz J."/>
            <person name="Larimer F."/>
            <person name="Land M."/>
            <person name="Hauser L."/>
            <person name="Kyrpides N."/>
            <person name="Kim E.A."/>
            <person name="Richardson P."/>
        </authorList>
    </citation>
    <scope>NUCLEOTIDE SEQUENCE [LARGE SCALE GENOMIC DNA]</scope>
    <source>
        <strain evidence="3">ATCC 700394 / DSM 18823 / ISDg</strain>
    </source>
</reference>
<dbReference type="Proteomes" id="UP000000370">
    <property type="component" value="Chromosome"/>
</dbReference>
<dbReference type="InterPro" id="IPR050312">
    <property type="entry name" value="IolE/XylAMocC-like"/>
</dbReference>
<evidence type="ECO:0000313" key="2">
    <source>
        <dbReference type="EMBL" id="ABX43090.1"/>
    </source>
</evidence>
<dbReference type="STRING" id="357809.Cphy_2729"/>
<dbReference type="KEGG" id="cpy:Cphy_2729"/>
<protein>
    <submittedName>
        <fullName evidence="2">Xylose isomerase domain protein TIM barrel</fullName>
    </submittedName>
</protein>